<dbReference type="Proteomes" id="UP000663852">
    <property type="component" value="Unassembled WGS sequence"/>
</dbReference>
<dbReference type="PANTHER" id="PTHR39074">
    <property type="entry name" value="AGAP007547-PA"/>
    <property type="match status" value="1"/>
</dbReference>
<name>A0A814NCY5_ADIRI</name>
<dbReference type="EMBL" id="CAJNOR010001178">
    <property type="protein sequence ID" value="CAF1091846.1"/>
    <property type="molecule type" value="Genomic_DNA"/>
</dbReference>
<keyword evidence="1" id="KW-1133">Transmembrane helix</keyword>
<feature type="transmembrane region" description="Helical" evidence="1">
    <location>
        <begin position="237"/>
        <end position="254"/>
    </location>
</feature>
<feature type="transmembrane region" description="Helical" evidence="1">
    <location>
        <begin position="87"/>
        <end position="105"/>
    </location>
</feature>
<feature type="transmembrane region" description="Helical" evidence="1">
    <location>
        <begin position="17"/>
        <end position="41"/>
    </location>
</feature>
<proteinExistence type="predicted"/>
<dbReference type="EMBL" id="CAJNOJ010000048">
    <property type="protein sequence ID" value="CAF0957405.1"/>
    <property type="molecule type" value="Genomic_DNA"/>
</dbReference>
<dbReference type="Proteomes" id="UP000663828">
    <property type="component" value="Unassembled WGS sequence"/>
</dbReference>
<evidence type="ECO:0000313" key="2">
    <source>
        <dbReference type="EMBL" id="CAF0957405.1"/>
    </source>
</evidence>
<sequence>MLLSVNEYPIYSQLKSIAYFILSVIAAGLVISIGLVTSTQISGYHLQNMYFPVQKNNCQCECWDGFFRGKYSRGGYKTFYFNYERQMITILCVVLFYAELLRHVLLNLVLRRQLLLVLFIPSLYSNFYGIWSIINYLNDHDYQRMLKSQIYFSITELVASYIFYQCLSARNKLHIPCSFIYLLCTIASLHILLAFGELNADQLARNIGLILSDIISLTWTGVLLIKNAKLRPNKRALCTWVCVAFCLWLFYHMFCPFRETLD</sequence>
<organism evidence="3 4">
    <name type="scientific">Adineta ricciae</name>
    <name type="common">Rotifer</name>
    <dbReference type="NCBI Taxonomy" id="249248"/>
    <lineage>
        <taxon>Eukaryota</taxon>
        <taxon>Metazoa</taxon>
        <taxon>Spiralia</taxon>
        <taxon>Gnathifera</taxon>
        <taxon>Rotifera</taxon>
        <taxon>Eurotatoria</taxon>
        <taxon>Bdelloidea</taxon>
        <taxon>Adinetida</taxon>
        <taxon>Adinetidae</taxon>
        <taxon>Adineta</taxon>
    </lineage>
</organism>
<keyword evidence="1" id="KW-0472">Membrane</keyword>
<gene>
    <name evidence="2" type="ORF">EDS130_LOCUS12667</name>
    <name evidence="3" type="ORF">XAT740_LOCUS17882</name>
</gene>
<evidence type="ECO:0000256" key="1">
    <source>
        <dbReference type="SAM" id="Phobius"/>
    </source>
</evidence>
<feature type="transmembrane region" description="Helical" evidence="1">
    <location>
        <begin position="114"/>
        <end position="137"/>
    </location>
</feature>
<dbReference type="PANTHER" id="PTHR39074:SF1">
    <property type="entry name" value="AGAP007547-PA"/>
    <property type="match status" value="1"/>
</dbReference>
<protein>
    <submittedName>
        <fullName evidence="3">Uncharacterized protein</fullName>
    </submittedName>
</protein>
<keyword evidence="4" id="KW-1185">Reference proteome</keyword>
<feature type="transmembrane region" description="Helical" evidence="1">
    <location>
        <begin position="179"/>
        <end position="195"/>
    </location>
</feature>
<accession>A0A814NCY5</accession>
<evidence type="ECO:0000313" key="4">
    <source>
        <dbReference type="Proteomes" id="UP000663828"/>
    </source>
</evidence>
<keyword evidence="1" id="KW-0812">Transmembrane</keyword>
<feature type="transmembrane region" description="Helical" evidence="1">
    <location>
        <begin position="149"/>
        <end position="167"/>
    </location>
</feature>
<evidence type="ECO:0000313" key="3">
    <source>
        <dbReference type="EMBL" id="CAF1091846.1"/>
    </source>
</evidence>
<feature type="transmembrane region" description="Helical" evidence="1">
    <location>
        <begin position="207"/>
        <end position="225"/>
    </location>
</feature>
<comment type="caution">
    <text evidence="3">The sequence shown here is derived from an EMBL/GenBank/DDBJ whole genome shotgun (WGS) entry which is preliminary data.</text>
</comment>
<dbReference type="OrthoDB" id="10015560at2759"/>
<reference evidence="3" key="1">
    <citation type="submission" date="2021-02" db="EMBL/GenBank/DDBJ databases">
        <authorList>
            <person name="Nowell W R."/>
        </authorList>
    </citation>
    <scope>NUCLEOTIDE SEQUENCE</scope>
</reference>
<dbReference type="AlphaFoldDB" id="A0A814NCY5"/>